<dbReference type="GO" id="GO:0003723">
    <property type="term" value="F:RNA binding"/>
    <property type="evidence" value="ECO:0007669"/>
    <property type="project" value="InterPro"/>
</dbReference>
<dbReference type="InterPro" id="IPR014811">
    <property type="entry name" value="ArgoL1"/>
</dbReference>
<feature type="domain" description="Piwi" evidence="5">
    <location>
        <begin position="586"/>
        <end position="899"/>
    </location>
</feature>
<dbReference type="InterPro" id="IPR032472">
    <property type="entry name" value="ArgoL2"/>
</dbReference>
<keyword evidence="2" id="KW-0943">RNA-mediated gene silencing</keyword>
<sequence length="935" mass="103523">MLRGGGGGYGGSGGFGGARIAPDREATQGTVARPGRSMRLPTKEETGRQLEDVMATVPDSLKELGRTRVQRPGFGREGRQVKAFHYDVTITGKARAREDDGGGAEPLPERECGPLKPLPANTCRMVMQAVAEQQQWPLGWVFDGFKNLYTPNAFLPQHETHYEVTIPGEDTPRERSFAIRIKWAATVDIKAVVDFVRGKGGADIPQDAIQALDVALKHNTAMNPKCQAFARAFFWQDPDKVRPLGGGAEVWLGYQQSLRPCESGLTLNVDLAATAFLQNLLLYILTPVHEYLARSAGLRDVREFSRGMTPMQHKKASKAIAGIRVETSHVGKRAYKVKGLTERGTAHMMFFNSEENREMSVAEYFEIRYKVRLQYPDVPCLNVGTPRKPNYLPAELCTIAPGQRRLKLDERQTAEMIKTAAQPPDERARFIEKSVTEFARLPSDETVRAFGMKVDSHMIEVDARVLVPPALSYSRTTSIRPPDHGPQMGAWNLQRLQFNNPATIHSFALASFADQRRAGRGREDPGSLEAFMCDQLDALASTGIRMPEVGGMPECVWHNPNSLYPGDTLKAALEMGAAYFGTQPQIIFVCLPDTSAELYKEVKRASDSFLGVPSQCFVTRKASIGVPAPRGRPQYCSNIAMKVNAKLGGTNCILDGMVSAHPWTSKPFMVCGADVTHPMGFSETEPSIAAVVASLDRYCSRYAAEVLLQGHRVEIIQDLKETMKKLLLAFYRANRHYKPERLVFYRDGVSEGQFNEVQSAEIPQIAAACAELGESAGETYAPKITFIVVQKRHHTRLFPTDPRMRDRSGNVQPGTVVDKAIVHPVEFGFFLNSHAGIQGTSRPTHYHVLVDQVPYSADQLQKFTYDLCYLFCRCTRSVSVCPPAYYAHLAAFRGRSMLSHADSSESETSRTTGGGRTQVEFASIHPNLATTMFYV</sequence>
<comment type="caution">
    <text evidence="6">The sequence shown here is derived from an EMBL/GenBank/DDBJ whole genome shotgun (WGS) entry which is preliminary data.</text>
</comment>
<dbReference type="SMART" id="SM01163">
    <property type="entry name" value="DUF1785"/>
    <property type="match status" value="1"/>
</dbReference>
<name>A0AAW1R0G6_9CHLO</name>
<feature type="domain" description="PAZ" evidence="4">
    <location>
        <begin position="287"/>
        <end position="401"/>
    </location>
</feature>
<dbReference type="InterPro" id="IPR036397">
    <property type="entry name" value="RNaseH_sf"/>
</dbReference>
<dbReference type="InterPro" id="IPR045246">
    <property type="entry name" value="Piwi_ago-like"/>
</dbReference>
<dbReference type="Proteomes" id="UP001445335">
    <property type="component" value="Unassembled WGS sequence"/>
</dbReference>
<dbReference type="Pfam" id="PF08699">
    <property type="entry name" value="ArgoL1"/>
    <property type="match status" value="1"/>
</dbReference>
<proteinExistence type="inferred from homology"/>
<dbReference type="Pfam" id="PF16486">
    <property type="entry name" value="ArgoN"/>
    <property type="match status" value="1"/>
</dbReference>
<dbReference type="GO" id="GO:0031047">
    <property type="term" value="P:regulatory ncRNA-mediated gene silencing"/>
    <property type="evidence" value="ECO:0007669"/>
    <property type="project" value="UniProtKB-KW"/>
</dbReference>
<dbReference type="CDD" id="cd04657">
    <property type="entry name" value="Piwi_ago-like"/>
    <property type="match status" value="1"/>
</dbReference>
<evidence type="ECO:0000259" key="4">
    <source>
        <dbReference type="PROSITE" id="PS50821"/>
    </source>
</evidence>
<dbReference type="EMBL" id="JALJOU010000058">
    <property type="protein sequence ID" value="KAK9827385.1"/>
    <property type="molecule type" value="Genomic_DNA"/>
</dbReference>
<evidence type="ECO:0000259" key="5">
    <source>
        <dbReference type="PROSITE" id="PS50822"/>
    </source>
</evidence>
<dbReference type="InterPro" id="IPR012337">
    <property type="entry name" value="RNaseH-like_sf"/>
</dbReference>
<dbReference type="SUPFAM" id="SSF101690">
    <property type="entry name" value="PAZ domain"/>
    <property type="match status" value="1"/>
</dbReference>
<organism evidence="6 7">
    <name type="scientific">Elliptochloris bilobata</name>
    <dbReference type="NCBI Taxonomy" id="381761"/>
    <lineage>
        <taxon>Eukaryota</taxon>
        <taxon>Viridiplantae</taxon>
        <taxon>Chlorophyta</taxon>
        <taxon>core chlorophytes</taxon>
        <taxon>Trebouxiophyceae</taxon>
        <taxon>Trebouxiophyceae incertae sedis</taxon>
        <taxon>Elliptochloris clade</taxon>
        <taxon>Elliptochloris</taxon>
    </lineage>
</organism>
<dbReference type="InterPro" id="IPR003165">
    <property type="entry name" value="Piwi"/>
</dbReference>
<comment type="similarity">
    <text evidence="1">Belongs to the argonaute family. Ago subfamily.</text>
</comment>
<dbReference type="PROSITE" id="PS50821">
    <property type="entry name" value="PAZ"/>
    <property type="match status" value="1"/>
</dbReference>
<dbReference type="Gene3D" id="3.30.420.10">
    <property type="entry name" value="Ribonuclease H-like superfamily/Ribonuclease H"/>
    <property type="match status" value="1"/>
</dbReference>
<dbReference type="Pfam" id="PF02171">
    <property type="entry name" value="Piwi"/>
    <property type="match status" value="1"/>
</dbReference>
<dbReference type="Gene3D" id="2.170.260.10">
    <property type="entry name" value="paz domain"/>
    <property type="match status" value="1"/>
</dbReference>
<accession>A0AAW1R0G6</accession>
<dbReference type="SMART" id="SM00950">
    <property type="entry name" value="Piwi"/>
    <property type="match status" value="1"/>
</dbReference>
<feature type="compositionally biased region" description="Gly residues" evidence="3">
    <location>
        <begin position="1"/>
        <end position="17"/>
    </location>
</feature>
<evidence type="ECO:0000313" key="6">
    <source>
        <dbReference type="EMBL" id="KAK9827385.1"/>
    </source>
</evidence>
<gene>
    <name evidence="6" type="ORF">WJX81_005044</name>
</gene>
<dbReference type="InterPro" id="IPR032474">
    <property type="entry name" value="Argonaute_N"/>
</dbReference>
<dbReference type="Pfam" id="PF16488">
    <property type="entry name" value="ArgoL2"/>
    <property type="match status" value="1"/>
</dbReference>
<evidence type="ECO:0000256" key="1">
    <source>
        <dbReference type="ARBA" id="ARBA00008201"/>
    </source>
</evidence>
<dbReference type="Pfam" id="PF02170">
    <property type="entry name" value="PAZ"/>
    <property type="match status" value="1"/>
</dbReference>
<dbReference type="InterPro" id="IPR003100">
    <property type="entry name" value="PAZ_dom"/>
</dbReference>
<evidence type="ECO:0000256" key="3">
    <source>
        <dbReference type="SAM" id="MobiDB-lite"/>
    </source>
</evidence>
<protein>
    <submittedName>
        <fullName evidence="6">Uncharacterized protein</fullName>
    </submittedName>
</protein>
<dbReference type="InterPro" id="IPR036085">
    <property type="entry name" value="PAZ_dom_sf"/>
</dbReference>
<evidence type="ECO:0000313" key="7">
    <source>
        <dbReference type="Proteomes" id="UP001445335"/>
    </source>
</evidence>
<reference evidence="6 7" key="1">
    <citation type="journal article" date="2024" name="Nat. Commun.">
        <title>Phylogenomics reveals the evolutionary origins of lichenization in chlorophyte algae.</title>
        <authorList>
            <person name="Puginier C."/>
            <person name="Libourel C."/>
            <person name="Otte J."/>
            <person name="Skaloud P."/>
            <person name="Haon M."/>
            <person name="Grisel S."/>
            <person name="Petersen M."/>
            <person name="Berrin J.G."/>
            <person name="Delaux P.M."/>
            <person name="Dal Grande F."/>
            <person name="Keller J."/>
        </authorList>
    </citation>
    <scope>NUCLEOTIDE SEQUENCE [LARGE SCALE GENOMIC DNA]</scope>
    <source>
        <strain evidence="6 7">SAG 245.80</strain>
    </source>
</reference>
<dbReference type="Gene3D" id="3.40.50.2300">
    <property type="match status" value="1"/>
</dbReference>
<dbReference type="PANTHER" id="PTHR22891">
    <property type="entry name" value="EUKARYOTIC TRANSLATION INITIATION FACTOR 2C"/>
    <property type="match status" value="1"/>
</dbReference>
<evidence type="ECO:0000256" key="2">
    <source>
        <dbReference type="ARBA" id="ARBA00023158"/>
    </source>
</evidence>
<dbReference type="SUPFAM" id="SSF53098">
    <property type="entry name" value="Ribonuclease H-like"/>
    <property type="match status" value="1"/>
</dbReference>
<dbReference type="AlphaFoldDB" id="A0AAW1R0G6"/>
<dbReference type="PROSITE" id="PS50822">
    <property type="entry name" value="PIWI"/>
    <property type="match status" value="1"/>
</dbReference>
<dbReference type="SMART" id="SM00949">
    <property type="entry name" value="PAZ"/>
    <property type="match status" value="1"/>
</dbReference>
<keyword evidence="7" id="KW-1185">Reference proteome</keyword>
<feature type="region of interest" description="Disordered" evidence="3">
    <location>
        <begin position="1"/>
        <end position="49"/>
    </location>
</feature>
<dbReference type="CDD" id="cd02846">
    <property type="entry name" value="PAZ_argonaute_like"/>
    <property type="match status" value="1"/>
</dbReference>